<dbReference type="GO" id="GO:0070930">
    <property type="term" value="P:trans-translation-dependent protein tagging"/>
    <property type="evidence" value="ECO:0007669"/>
    <property type="project" value="TreeGrafter"/>
</dbReference>
<name>A0A3D9HVA1_9PROT</name>
<reference evidence="4 5" key="1">
    <citation type="submission" date="2018-07" db="EMBL/GenBank/DDBJ databases">
        <title>Genomic Encyclopedia of Type Strains, Phase III (KMG-III): the genomes of soil and plant-associated and newly described type strains.</title>
        <authorList>
            <person name="Whitman W."/>
        </authorList>
    </citation>
    <scope>NUCLEOTIDE SEQUENCE [LARGE SCALE GENOMIC DNA]</scope>
    <source>
        <strain evidence="4 5">CECT 8488</strain>
    </source>
</reference>
<organism evidence="4 5">
    <name type="scientific">Aestuariispira insulae</name>
    <dbReference type="NCBI Taxonomy" id="1461337"/>
    <lineage>
        <taxon>Bacteria</taxon>
        <taxon>Pseudomonadati</taxon>
        <taxon>Pseudomonadota</taxon>
        <taxon>Alphaproteobacteria</taxon>
        <taxon>Rhodospirillales</taxon>
        <taxon>Kiloniellaceae</taxon>
        <taxon>Aestuariispira</taxon>
    </lineage>
</organism>
<keyword evidence="1 3" id="KW-0963">Cytoplasm</keyword>
<keyword evidence="2 3" id="KW-0694">RNA-binding</keyword>
<protein>
    <recommendedName>
        <fullName evidence="3">SsrA-binding protein</fullName>
    </recommendedName>
    <alternativeName>
        <fullName evidence="3">Small protein B</fullName>
    </alternativeName>
</protein>
<dbReference type="InterPro" id="IPR000037">
    <property type="entry name" value="SsrA-bd_prot"/>
</dbReference>
<dbReference type="PANTHER" id="PTHR30308:SF2">
    <property type="entry name" value="SSRA-BINDING PROTEIN"/>
    <property type="match status" value="1"/>
</dbReference>
<dbReference type="NCBIfam" id="TIGR00086">
    <property type="entry name" value="smpB"/>
    <property type="match status" value="1"/>
</dbReference>
<comment type="similarity">
    <text evidence="3">Belongs to the SmpB family.</text>
</comment>
<dbReference type="RefSeq" id="WP_115934594.1">
    <property type="nucleotide sequence ID" value="NZ_QRDW01000001.1"/>
</dbReference>
<keyword evidence="5" id="KW-1185">Reference proteome</keyword>
<dbReference type="Gene3D" id="2.40.280.10">
    <property type="match status" value="1"/>
</dbReference>
<comment type="subcellular location">
    <subcellularLocation>
        <location evidence="3">Cytoplasm</location>
    </subcellularLocation>
    <text evidence="3">The tmRNA-SmpB complex associates with stalled 70S ribosomes.</text>
</comment>
<dbReference type="GO" id="GO:0003723">
    <property type="term" value="F:RNA binding"/>
    <property type="evidence" value="ECO:0007669"/>
    <property type="project" value="UniProtKB-UniRule"/>
</dbReference>
<evidence type="ECO:0000313" key="4">
    <source>
        <dbReference type="EMBL" id="RED53454.1"/>
    </source>
</evidence>
<dbReference type="NCBIfam" id="NF003843">
    <property type="entry name" value="PRK05422.1"/>
    <property type="match status" value="1"/>
</dbReference>
<dbReference type="GO" id="GO:0070929">
    <property type="term" value="P:trans-translation"/>
    <property type="evidence" value="ECO:0007669"/>
    <property type="project" value="UniProtKB-UniRule"/>
</dbReference>
<gene>
    <name evidence="3" type="primary">smpB</name>
    <name evidence="4" type="ORF">DFP90_101243</name>
</gene>
<dbReference type="SUPFAM" id="SSF74982">
    <property type="entry name" value="Small protein B (SmpB)"/>
    <property type="match status" value="1"/>
</dbReference>
<comment type="function">
    <text evidence="3">Required for rescue of stalled ribosomes mediated by trans-translation. Binds to transfer-messenger RNA (tmRNA), required for stable association of tmRNA with ribosomes. tmRNA and SmpB together mimic tRNA shape, replacing the anticodon stem-loop with SmpB. tmRNA is encoded by the ssrA gene; the 2 termini fold to resemble tRNA(Ala) and it encodes a 'tag peptide', a short internal open reading frame. During trans-translation Ala-aminoacylated tmRNA acts like a tRNA, entering the A-site of stalled ribosomes, displacing the stalled mRNA. The ribosome then switches to translate the ORF on the tmRNA; the nascent peptide is terminated with the 'tag peptide' encoded by the tmRNA and targeted for degradation. The ribosome is freed to recommence translation, which seems to be the essential function of trans-translation.</text>
</comment>
<comment type="caution">
    <text evidence="4">The sequence shown here is derived from an EMBL/GenBank/DDBJ whole genome shotgun (WGS) entry which is preliminary data.</text>
</comment>
<evidence type="ECO:0000256" key="1">
    <source>
        <dbReference type="ARBA" id="ARBA00022490"/>
    </source>
</evidence>
<dbReference type="PROSITE" id="PS01317">
    <property type="entry name" value="SSRP"/>
    <property type="match status" value="1"/>
</dbReference>
<dbReference type="EMBL" id="QRDW01000001">
    <property type="protein sequence ID" value="RED53454.1"/>
    <property type="molecule type" value="Genomic_DNA"/>
</dbReference>
<evidence type="ECO:0000256" key="2">
    <source>
        <dbReference type="ARBA" id="ARBA00022884"/>
    </source>
</evidence>
<dbReference type="GO" id="GO:0005829">
    <property type="term" value="C:cytosol"/>
    <property type="evidence" value="ECO:0007669"/>
    <property type="project" value="TreeGrafter"/>
</dbReference>
<evidence type="ECO:0000313" key="5">
    <source>
        <dbReference type="Proteomes" id="UP000256845"/>
    </source>
</evidence>
<evidence type="ECO:0000256" key="3">
    <source>
        <dbReference type="HAMAP-Rule" id="MF_00023"/>
    </source>
</evidence>
<dbReference type="CDD" id="cd09294">
    <property type="entry name" value="SmpB"/>
    <property type="match status" value="1"/>
</dbReference>
<proteinExistence type="inferred from homology"/>
<dbReference type="PANTHER" id="PTHR30308">
    <property type="entry name" value="TMRNA-BINDING COMPONENT OF TRANS-TRANSLATION TAGGING COMPLEX"/>
    <property type="match status" value="1"/>
</dbReference>
<accession>A0A3D9HVA1</accession>
<dbReference type="Pfam" id="PF01668">
    <property type="entry name" value="SmpB"/>
    <property type="match status" value="1"/>
</dbReference>
<dbReference type="InterPro" id="IPR023620">
    <property type="entry name" value="SmpB"/>
</dbReference>
<dbReference type="Proteomes" id="UP000256845">
    <property type="component" value="Unassembled WGS sequence"/>
</dbReference>
<dbReference type="HAMAP" id="MF_00023">
    <property type="entry name" value="SmpB"/>
    <property type="match status" value="1"/>
</dbReference>
<sequence length="166" mass="18799">MAGKNKNTKKNKTALETGRVATNRRARYDYEIIETLEAGLVLTGTEVKSLRMGTISLSDAYAGPKNGELYLFNVHIGEYPHAHIKQQHEPKRPRKVLVHKKELARLLGAVTRDGMTLVPMSLYFNDRGILKLSLGLAKGKKTVDKRDSIKKRDWERRKGSIMRELG</sequence>
<dbReference type="AlphaFoldDB" id="A0A3D9HVA1"/>
<dbReference type="OrthoDB" id="9805462at2"/>
<dbReference type="InterPro" id="IPR020081">
    <property type="entry name" value="SsrA-bd_prot_CS"/>
</dbReference>